<dbReference type="PANTHER" id="PTHR46732:SF8">
    <property type="entry name" value="ATP-DEPENDENT PROTEASE LA (LON) DOMAIN PROTEIN"/>
    <property type="match status" value="1"/>
</dbReference>
<organism evidence="2 3">
    <name type="scientific">Terrabacter terrigena</name>
    <dbReference type="NCBI Taxonomy" id="574718"/>
    <lineage>
        <taxon>Bacteria</taxon>
        <taxon>Bacillati</taxon>
        <taxon>Actinomycetota</taxon>
        <taxon>Actinomycetes</taxon>
        <taxon>Micrococcales</taxon>
        <taxon>Intrasporangiaceae</taxon>
        <taxon>Terrabacter</taxon>
    </lineage>
</organism>
<keyword evidence="3" id="KW-1185">Reference proteome</keyword>
<comment type="caution">
    <text evidence="2">The sequence shown here is derived from an EMBL/GenBank/DDBJ whole genome shotgun (WGS) entry which is preliminary data.</text>
</comment>
<sequence>MATLPIFPLATVLMPGARLPLQIFEPRYVQLLHDLIDGQDERSPVFGVVAIREGYEVGDDAVKALHPVGCGALLTQAAALEGERFFVVSEGTDRFRLDAIDDDAGTPYATARVTWLDEADGDVPRVAELATALRTELVAFAASLGTEPEPDELPDDPRMLAYAVPDTVSLDVADRQRLLECTDTESRLRLGLRLVRRESEFASALGAVAPPSVPPFSLN</sequence>
<dbReference type="RefSeq" id="WP_386052897.1">
    <property type="nucleotide sequence ID" value="NZ_JBHTKH010000007.1"/>
</dbReference>
<gene>
    <name evidence="2" type="ORF">ACFQ2V_11810</name>
</gene>
<evidence type="ECO:0000259" key="1">
    <source>
        <dbReference type="PROSITE" id="PS51787"/>
    </source>
</evidence>
<dbReference type="PROSITE" id="PS51787">
    <property type="entry name" value="LON_N"/>
    <property type="match status" value="1"/>
</dbReference>
<dbReference type="InterPro" id="IPR003111">
    <property type="entry name" value="Lon_prtase_N"/>
</dbReference>
<dbReference type="SUPFAM" id="SSF88697">
    <property type="entry name" value="PUA domain-like"/>
    <property type="match status" value="1"/>
</dbReference>
<feature type="domain" description="Lon N-terminal" evidence="1">
    <location>
        <begin position="1"/>
        <end position="199"/>
    </location>
</feature>
<dbReference type="SMART" id="SM00464">
    <property type="entry name" value="LON"/>
    <property type="match status" value="1"/>
</dbReference>
<dbReference type="PANTHER" id="PTHR46732">
    <property type="entry name" value="ATP-DEPENDENT PROTEASE LA (LON) DOMAIN PROTEIN"/>
    <property type="match status" value="1"/>
</dbReference>
<dbReference type="Pfam" id="PF02190">
    <property type="entry name" value="LON_substr_bdg"/>
    <property type="match status" value="1"/>
</dbReference>
<protein>
    <submittedName>
        <fullName evidence="2">LON peptidase substrate-binding domain-containing protein</fullName>
    </submittedName>
</protein>
<reference evidence="3" key="1">
    <citation type="journal article" date="2019" name="Int. J. Syst. Evol. Microbiol.">
        <title>The Global Catalogue of Microorganisms (GCM) 10K type strain sequencing project: providing services to taxonomists for standard genome sequencing and annotation.</title>
        <authorList>
            <consortium name="The Broad Institute Genomics Platform"/>
            <consortium name="The Broad Institute Genome Sequencing Center for Infectious Disease"/>
            <person name="Wu L."/>
            <person name="Ma J."/>
        </authorList>
    </citation>
    <scope>NUCLEOTIDE SEQUENCE [LARGE SCALE GENOMIC DNA]</scope>
    <source>
        <strain evidence="3">CCUG 57508</strain>
    </source>
</reference>
<accession>A0ABW3MWC8</accession>
<dbReference type="Gene3D" id="1.20.58.1480">
    <property type="match status" value="1"/>
</dbReference>
<name>A0ABW3MWC8_9MICO</name>
<dbReference type="InterPro" id="IPR015947">
    <property type="entry name" value="PUA-like_sf"/>
</dbReference>
<evidence type="ECO:0000313" key="2">
    <source>
        <dbReference type="EMBL" id="MFD1054993.1"/>
    </source>
</evidence>
<evidence type="ECO:0000313" key="3">
    <source>
        <dbReference type="Proteomes" id="UP001597046"/>
    </source>
</evidence>
<dbReference type="EMBL" id="JBHTKH010000007">
    <property type="protein sequence ID" value="MFD1054993.1"/>
    <property type="molecule type" value="Genomic_DNA"/>
</dbReference>
<dbReference type="Proteomes" id="UP001597046">
    <property type="component" value="Unassembled WGS sequence"/>
</dbReference>
<proteinExistence type="predicted"/>
<dbReference type="Gene3D" id="2.30.130.40">
    <property type="entry name" value="LON domain-like"/>
    <property type="match status" value="1"/>
</dbReference>
<dbReference type="InterPro" id="IPR046336">
    <property type="entry name" value="Lon_prtase_N_sf"/>
</dbReference>